<dbReference type="PANTHER" id="PTHR34512">
    <property type="entry name" value="CELL SURFACE PROTEIN"/>
    <property type="match status" value="1"/>
</dbReference>
<dbReference type="InterPro" id="IPR018391">
    <property type="entry name" value="PQQ_b-propeller_rpt"/>
</dbReference>
<gene>
    <name evidence="3" type="ORF">Nmn1133_04005</name>
</gene>
<dbReference type="InterPro" id="IPR015943">
    <property type="entry name" value="WD40/YVTN_repeat-like_dom_sf"/>
</dbReference>
<dbReference type="InterPro" id="IPR002372">
    <property type="entry name" value="PQQ_rpt_dom"/>
</dbReference>
<reference evidence="3 4" key="1">
    <citation type="submission" date="2018-11" db="EMBL/GenBank/DDBJ databases">
        <title>Genome sequences of Natronomonas sp. CBA1133.</title>
        <authorList>
            <person name="Roh S.W."/>
            <person name="Cha I.-T."/>
        </authorList>
    </citation>
    <scope>NUCLEOTIDE SEQUENCE [LARGE SCALE GENOMIC DNA]</scope>
    <source>
        <strain evidence="3 4">CBA1133</strain>
    </source>
</reference>
<dbReference type="SMART" id="SM00564">
    <property type="entry name" value="PQQ"/>
    <property type="match status" value="2"/>
</dbReference>
<feature type="domain" description="Pyrrolo-quinoline quinone repeat" evidence="2">
    <location>
        <begin position="73"/>
        <end position="190"/>
    </location>
</feature>
<evidence type="ECO:0000313" key="3">
    <source>
        <dbReference type="EMBL" id="RNJ25928.1"/>
    </source>
</evidence>
<organism evidence="3 4">
    <name type="scientific">Halosegnis longus</name>
    <dbReference type="NCBI Taxonomy" id="2216012"/>
    <lineage>
        <taxon>Archaea</taxon>
        <taxon>Methanobacteriati</taxon>
        <taxon>Methanobacteriota</taxon>
        <taxon>Stenosarchaea group</taxon>
        <taxon>Halobacteria</taxon>
        <taxon>Halobacteriales</taxon>
        <taxon>Natronomonadaceae</taxon>
        <taxon>Halosegnis</taxon>
    </lineage>
</organism>
<protein>
    <recommendedName>
        <fullName evidence="2">Pyrrolo-quinoline quinone repeat domain-containing protein</fullName>
    </recommendedName>
</protein>
<dbReference type="Gene3D" id="2.130.10.10">
    <property type="entry name" value="YVTN repeat-like/Quinoprotein amine dehydrogenase"/>
    <property type="match status" value="1"/>
</dbReference>
<sequence length="228" mass="23515">MSEHGTQRRTVLTTAGGVVAVLAGCTSSETPSTDGGSDATTGSEVTGETADATGWPTAFGTAGNTCFSTDSGPTDGTPNWTFSRDEFQPRAPCVADGTVYVVGAVGESGSEQMRVFALDVATGDLQWEQTVHDNSLPRRSSAPTVADGIVYVVTNDSYLDGLGLVALDAADGEILWELSGAAGNHYGGPVALNGRVHTITESPDEASALRAFEPDGSLAWENSPATRR</sequence>
<dbReference type="Proteomes" id="UP000270581">
    <property type="component" value="Unassembled WGS sequence"/>
</dbReference>
<comment type="caution">
    <text evidence="3">The sequence shown here is derived from an EMBL/GenBank/DDBJ whole genome shotgun (WGS) entry which is preliminary data.</text>
</comment>
<name>A0AAJ4UVF2_9EURY</name>
<dbReference type="PANTHER" id="PTHR34512:SF30">
    <property type="entry name" value="OUTER MEMBRANE PROTEIN ASSEMBLY FACTOR BAMB"/>
    <property type="match status" value="1"/>
</dbReference>
<evidence type="ECO:0000259" key="2">
    <source>
        <dbReference type="Pfam" id="PF13360"/>
    </source>
</evidence>
<keyword evidence="4" id="KW-1185">Reference proteome</keyword>
<dbReference type="SUPFAM" id="SSF50998">
    <property type="entry name" value="Quinoprotein alcohol dehydrogenase-like"/>
    <property type="match status" value="1"/>
</dbReference>
<feature type="compositionally biased region" description="Polar residues" evidence="1">
    <location>
        <begin position="62"/>
        <end position="77"/>
    </location>
</feature>
<dbReference type="RefSeq" id="WP_123123879.1">
    <property type="nucleotide sequence ID" value="NZ_RJJC01000001.1"/>
</dbReference>
<feature type="region of interest" description="Disordered" evidence="1">
    <location>
        <begin position="26"/>
        <end position="77"/>
    </location>
</feature>
<dbReference type="Pfam" id="PF13360">
    <property type="entry name" value="PQQ_2"/>
    <property type="match status" value="1"/>
</dbReference>
<dbReference type="EMBL" id="RJJC01000001">
    <property type="protein sequence ID" value="RNJ25928.1"/>
    <property type="molecule type" value="Genomic_DNA"/>
</dbReference>
<dbReference type="AlphaFoldDB" id="A0AAJ4UVF2"/>
<accession>A0AAJ4UVF2</accession>
<proteinExistence type="predicted"/>
<dbReference type="InterPro" id="IPR011047">
    <property type="entry name" value="Quinoprotein_ADH-like_sf"/>
</dbReference>
<evidence type="ECO:0000313" key="4">
    <source>
        <dbReference type="Proteomes" id="UP000270581"/>
    </source>
</evidence>
<evidence type="ECO:0000256" key="1">
    <source>
        <dbReference type="SAM" id="MobiDB-lite"/>
    </source>
</evidence>
<feature type="compositionally biased region" description="Polar residues" evidence="1">
    <location>
        <begin position="26"/>
        <end position="46"/>
    </location>
</feature>